<gene>
    <name evidence="2" type="ORF">A3A44_03485</name>
</gene>
<comment type="caution">
    <text evidence="2">The sequence shown here is derived from an EMBL/GenBank/DDBJ whole genome shotgun (WGS) entry which is preliminary data.</text>
</comment>
<evidence type="ECO:0000313" key="3">
    <source>
        <dbReference type="Proteomes" id="UP000178977"/>
    </source>
</evidence>
<dbReference type="Proteomes" id="UP000178977">
    <property type="component" value="Unassembled WGS sequence"/>
</dbReference>
<proteinExistence type="predicted"/>
<evidence type="ECO:0000256" key="1">
    <source>
        <dbReference type="SAM" id="Phobius"/>
    </source>
</evidence>
<dbReference type="AlphaFoldDB" id="A0A1G2LEV0"/>
<keyword evidence="1" id="KW-0472">Membrane</keyword>
<name>A0A1G2LEV0_9BACT</name>
<protein>
    <submittedName>
        <fullName evidence="2">Uncharacterized protein</fullName>
    </submittedName>
</protein>
<organism evidence="2 3">
    <name type="scientific">Candidatus Sungbacteria bacterium RIFCSPLOWO2_01_FULL_60_25</name>
    <dbReference type="NCBI Taxonomy" id="1802281"/>
    <lineage>
        <taxon>Bacteria</taxon>
        <taxon>Candidatus Sungiibacteriota</taxon>
    </lineage>
</organism>
<sequence>MDPIPFIGQVLTICLLIVLAPPLTRRLLRFHQTPARAWYQFGSADFWVSLPLLLVVVILVLVVLESINY</sequence>
<reference evidence="2 3" key="1">
    <citation type="journal article" date="2016" name="Nat. Commun.">
        <title>Thousands of microbial genomes shed light on interconnected biogeochemical processes in an aquifer system.</title>
        <authorList>
            <person name="Anantharaman K."/>
            <person name="Brown C.T."/>
            <person name="Hug L.A."/>
            <person name="Sharon I."/>
            <person name="Castelle C.J."/>
            <person name="Probst A.J."/>
            <person name="Thomas B.C."/>
            <person name="Singh A."/>
            <person name="Wilkins M.J."/>
            <person name="Karaoz U."/>
            <person name="Brodie E.L."/>
            <person name="Williams K.H."/>
            <person name="Hubbard S.S."/>
            <person name="Banfield J.F."/>
        </authorList>
    </citation>
    <scope>NUCLEOTIDE SEQUENCE [LARGE SCALE GENOMIC DNA]</scope>
</reference>
<keyword evidence="1" id="KW-0812">Transmembrane</keyword>
<keyword evidence="1" id="KW-1133">Transmembrane helix</keyword>
<evidence type="ECO:0000313" key="2">
    <source>
        <dbReference type="EMBL" id="OHA09339.1"/>
    </source>
</evidence>
<feature type="transmembrane region" description="Helical" evidence="1">
    <location>
        <begin position="44"/>
        <end position="64"/>
    </location>
</feature>
<accession>A0A1G2LEV0</accession>
<feature type="transmembrane region" description="Helical" evidence="1">
    <location>
        <begin position="6"/>
        <end position="23"/>
    </location>
</feature>
<dbReference type="EMBL" id="MHQT01000027">
    <property type="protein sequence ID" value="OHA09339.1"/>
    <property type="molecule type" value="Genomic_DNA"/>
</dbReference>